<dbReference type="EMBL" id="LODL01000021">
    <property type="protein sequence ID" value="KXB30337.1"/>
    <property type="molecule type" value="Genomic_DNA"/>
</dbReference>
<dbReference type="InterPro" id="IPR007607">
    <property type="entry name" value="BacA/B"/>
</dbReference>
<name>A0A133XHB5_9RHOO</name>
<comment type="similarity">
    <text evidence="1">Belongs to the bactofilin family.</text>
</comment>
<dbReference type="RefSeq" id="WP_066883861.1">
    <property type="nucleotide sequence ID" value="NZ_LODL01000021.1"/>
</dbReference>
<organism evidence="3 4">
    <name type="scientific">Dechloromonas denitrificans</name>
    <dbReference type="NCBI Taxonomy" id="281362"/>
    <lineage>
        <taxon>Bacteria</taxon>
        <taxon>Pseudomonadati</taxon>
        <taxon>Pseudomonadota</taxon>
        <taxon>Betaproteobacteria</taxon>
        <taxon>Rhodocyclales</taxon>
        <taxon>Azonexaceae</taxon>
        <taxon>Dechloromonas</taxon>
    </lineage>
</organism>
<keyword evidence="4" id="KW-1185">Reference proteome</keyword>
<reference evidence="3 4" key="1">
    <citation type="submission" date="2015-12" db="EMBL/GenBank/DDBJ databases">
        <title>Nitrous oxide reduction kinetics distinguish bacteria harboring typical versus atypical NosZ.</title>
        <authorList>
            <person name="Yoon S."/>
            <person name="Nissen S."/>
            <person name="Park D."/>
            <person name="Sanford R.A."/>
            <person name="Loeffler F.E."/>
        </authorList>
    </citation>
    <scope>NUCLEOTIDE SEQUENCE [LARGE SCALE GENOMIC DNA]</scope>
    <source>
        <strain evidence="3 4">ATCC BAA-841</strain>
    </source>
</reference>
<dbReference type="PANTHER" id="PTHR35024:SF4">
    <property type="entry name" value="POLYMER-FORMING CYTOSKELETAL PROTEIN"/>
    <property type="match status" value="1"/>
</dbReference>
<evidence type="ECO:0000313" key="4">
    <source>
        <dbReference type="Proteomes" id="UP000070186"/>
    </source>
</evidence>
<dbReference type="AlphaFoldDB" id="A0A133XHB5"/>
<evidence type="ECO:0000256" key="1">
    <source>
        <dbReference type="ARBA" id="ARBA00044755"/>
    </source>
</evidence>
<sequence>MFNKPSLSNRNDTIAKKDVRNILGTPPTISQATTESSDKALPHSTSVASKTQQPINVTEPASESTMGARLIVGPDVKLKGAEILDCDTLVVEGRVEATMDSRVIRIADQGSFAGKVSIDIAEIHGNFEGELTARSQLIIHSTGKVSGKIRYGKLVIDEGGELCGDINAISAEKQHPIKPLSEVSLPIAALAG</sequence>
<dbReference type="Pfam" id="PF04519">
    <property type="entry name" value="Bactofilin"/>
    <property type="match status" value="1"/>
</dbReference>
<feature type="compositionally biased region" description="Polar residues" evidence="2">
    <location>
        <begin position="43"/>
        <end position="62"/>
    </location>
</feature>
<dbReference type="PANTHER" id="PTHR35024">
    <property type="entry name" value="HYPOTHETICAL CYTOSOLIC PROTEIN"/>
    <property type="match status" value="1"/>
</dbReference>
<evidence type="ECO:0000256" key="2">
    <source>
        <dbReference type="SAM" id="MobiDB-lite"/>
    </source>
</evidence>
<feature type="region of interest" description="Disordered" evidence="2">
    <location>
        <begin position="1"/>
        <end position="62"/>
    </location>
</feature>
<gene>
    <name evidence="3" type="ORF">AT959_13395</name>
</gene>
<proteinExistence type="inferred from homology"/>
<comment type="caution">
    <text evidence="3">The sequence shown here is derived from an EMBL/GenBank/DDBJ whole genome shotgun (WGS) entry which is preliminary data.</text>
</comment>
<evidence type="ECO:0000313" key="3">
    <source>
        <dbReference type="EMBL" id="KXB30337.1"/>
    </source>
</evidence>
<dbReference type="Proteomes" id="UP000070186">
    <property type="component" value="Unassembled WGS sequence"/>
</dbReference>
<protein>
    <submittedName>
        <fullName evidence="3">Cell shape determination protein CcmA</fullName>
    </submittedName>
</protein>
<feature type="compositionally biased region" description="Polar residues" evidence="2">
    <location>
        <begin position="1"/>
        <end position="12"/>
    </location>
</feature>
<dbReference type="STRING" id="281362.AT959_13395"/>
<accession>A0A133XHB5</accession>